<reference evidence="2" key="1">
    <citation type="journal article" date="2015" name="Nature">
        <title>Complex archaea that bridge the gap between prokaryotes and eukaryotes.</title>
        <authorList>
            <person name="Spang A."/>
            <person name="Saw J.H."/>
            <person name="Jorgensen S.L."/>
            <person name="Zaremba-Niedzwiedzka K."/>
            <person name="Martijn J."/>
            <person name="Lind A.E."/>
            <person name="van Eijk R."/>
            <person name="Schleper C."/>
            <person name="Guy L."/>
            <person name="Ettema T.J."/>
        </authorList>
    </citation>
    <scope>NUCLEOTIDE SEQUENCE</scope>
</reference>
<comment type="caution">
    <text evidence="2">The sequence shown here is derived from an EMBL/GenBank/DDBJ whole genome shotgun (WGS) entry which is preliminary data.</text>
</comment>
<dbReference type="EMBL" id="LAZR01041436">
    <property type="protein sequence ID" value="KKL11998.1"/>
    <property type="molecule type" value="Genomic_DNA"/>
</dbReference>
<accession>A0A0F9DJ04</accession>
<sequence>MDGILLGTLFALIAYGMALQWGVMKIINIAQGELVILGGYIAYFMYTAG</sequence>
<name>A0A0F9DJ04_9ZZZZ</name>
<protein>
    <submittedName>
        <fullName evidence="2">Uncharacterized protein</fullName>
    </submittedName>
</protein>
<feature type="non-terminal residue" evidence="2">
    <location>
        <position position="49"/>
    </location>
</feature>
<keyword evidence="1" id="KW-0812">Transmembrane</keyword>
<keyword evidence="1" id="KW-1133">Transmembrane helix</keyword>
<organism evidence="2">
    <name type="scientific">marine sediment metagenome</name>
    <dbReference type="NCBI Taxonomy" id="412755"/>
    <lineage>
        <taxon>unclassified sequences</taxon>
        <taxon>metagenomes</taxon>
        <taxon>ecological metagenomes</taxon>
    </lineage>
</organism>
<keyword evidence="1" id="KW-0472">Membrane</keyword>
<dbReference type="AlphaFoldDB" id="A0A0F9DJ04"/>
<feature type="transmembrane region" description="Helical" evidence="1">
    <location>
        <begin position="28"/>
        <end position="46"/>
    </location>
</feature>
<evidence type="ECO:0000256" key="1">
    <source>
        <dbReference type="SAM" id="Phobius"/>
    </source>
</evidence>
<proteinExistence type="predicted"/>
<evidence type="ECO:0000313" key="2">
    <source>
        <dbReference type="EMBL" id="KKL11998.1"/>
    </source>
</evidence>
<gene>
    <name evidence="2" type="ORF">LCGC14_2540160</name>
</gene>